<dbReference type="Pfam" id="PF00005">
    <property type="entry name" value="ABC_tran"/>
    <property type="match status" value="1"/>
</dbReference>
<dbReference type="PROSITE" id="PS00211">
    <property type="entry name" value="ABC_TRANSPORTER_1"/>
    <property type="match status" value="1"/>
</dbReference>
<dbReference type="PANTHER" id="PTHR43335:SF4">
    <property type="entry name" value="ABC TRANSPORTER, ATP-BINDING PROTEIN"/>
    <property type="match status" value="1"/>
</dbReference>
<dbReference type="SMART" id="SM00382">
    <property type="entry name" value="AAA"/>
    <property type="match status" value="1"/>
</dbReference>
<reference evidence="6 7" key="1">
    <citation type="journal article" date="2016" name="Genome Announc.">
        <title>Complete Genome Sequence of Thiostrepton-Producing Streptomyces laurentii ATCC 31255.</title>
        <authorList>
            <person name="Doi K."/>
            <person name="Fujino Y."/>
            <person name="Nagayoshi Y."/>
            <person name="Ohshima T."/>
            <person name="Ogata S."/>
        </authorList>
    </citation>
    <scope>NUCLEOTIDE SEQUENCE [LARGE SCALE GENOMIC DNA]</scope>
    <source>
        <strain evidence="6 7">ATCC 31255</strain>
    </source>
</reference>
<dbReference type="Gene3D" id="3.40.50.300">
    <property type="entry name" value="P-loop containing nucleotide triphosphate hydrolases"/>
    <property type="match status" value="1"/>
</dbReference>
<evidence type="ECO:0000256" key="1">
    <source>
        <dbReference type="ARBA" id="ARBA00005417"/>
    </source>
</evidence>
<dbReference type="Proteomes" id="UP000217676">
    <property type="component" value="Chromosome"/>
</dbReference>
<gene>
    <name evidence="6" type="ORF">SLA_7457</name>
</gene>
<evidence type="ECO:0000256" key="2">
    <source>
        <dbReference type="ARBA" id="ARBA00022448"/>
    </source>
</evidence>
<dbReference type="EMBL" id="AP017424">
    <property type="protein sequence ID" value="BAU88322.1"/>
    <property type="molecule type" value="Genomic_DNA"/>
</dbReference>
<dbReference type="InterPro" id="IPR017871">
    <property type="entry name" value="ABC_transporter-like_CS"/>
</dbReference>
<evidence type="ECO:0000313" key="7">
    <source>
        <dbReference type="Proteomes" id="UP000217676"/>
    </source>
</evidence>
<dbReference type="AlphaFoldDB" id="A0A169PR83"/>
<feature type="domain" description="ABC transporter" evidence="5">
    <location>
        <begin position="17"/>
        <end position="242"/>
    </location>
</feature>
<dbReference type="CDD" id="cd03268">
    <property type="entry name" value="ABC_BcrA_bacitracin_resist"/>
    <property type="match status" value="1"/>
</dbReference>
<dbReference type="SUPFAM" id="SSF52540">
    <property type="entry name" value="P-loop containing nucleoside triphosphate hydrolases"/>
    <property type="match status" value="1"/>
</dbReference>
<keyword evidence="2" id="KW-0813">Transport</keyword>
<dbReference type="KEGG" id="slau:SLA_7457"/>
<keyword evidence="3" id="KW-0547">Nucleotide-binding</keyword>
<name>A0A169PR83_STRLU</name>
<protein>
    <submittedName>
        <fullName evidence="6">ABC transporter-like protein</fullName>
    </submittedName>
</protein>
<proteinExistence type="inferred from homology"/>
<accession>A0A169PR83</accession>
<evidence type="ECO:0000256" key="3">
    <source>
        <dbReference type="ARBA" id="ARBA00022741"/>
    </source>
</evidence>
<dbReference type="PROSITE" id="PS50893">
    <property type="entry name" value="ABC_TRANSPORTER_2"/>
    <property type="match status" value="1"/>
</dbReference>
<evidence type="ECO:0000259" key="5">
    <source>
        <dbReference type="PROSITE" id="PS50893"/>
    </source>
</evidence>
<dbReference type="InterPro" id="IPR027417">
    <property type="entry name" value="P-loop_NTPase"/>
</dbReference>
<comment type="similarity">
    <text evidence="1">Belongs to the ABC transporter superfamily.</text>
</comment>
<dbReference type="GO" id="GO:0005524">
    <property type="term" value="F:ATP binding"/>
    <property type="evidence" value="ECO:0007669"/>
    <property type="project" value="UniProtKB-KW"/>
</dbReference>
<dbReference type="PANTHER" id="PTHR43335">
    <property type="entry name" value="ABC TRANSPORTER, ATP-BINDING PROTEIN"/>
    <property type="match status" value="1"/>
</dbReference>
<evidence type="ECO:0000313" key="6">
    <source>
        <dbReference type="EMBL" id="BAU88322.1"/>
    </source>
</evidence>
<dbReference type="GO" id="GO:0016887">
    <property type="term" value="F:ATP hydrolysis activity"/>
    <property type="evidence" value="ECO:0007669"/>
    <property type="project" value="InterPro"/>
</dbReference>
<evidence type="ECO:0000256" key="4">
    <source>
        <dbReference type="ARBA" id="ARBA00022840"/>
    </source>
</evidence>
<dbReference type="InterPro" id="IPR003439">
    <property type="entry name" value="ABC_transporter-like_ATP-bd"/>
</dbReference>
<keyword evidence="4" id="KW-0067">ATP-binding</keyword>
<keyword evidence="7" id="KW-1185">Reference proteome</keyword>
<organism evidence="6 7">
    <name type="scientific">Streptomyces laurentii</name>
    <dbReference type="NCBI Taxonomy" id="39478"/>
    <lineage>
        <taxon>Bacteria</taxon>
        <taxon>Bacillati</taxon>
        <taxon>Actinomycetota</taxon>
        <taxon>Actinomycetes</taxon>
        <taxon>Kitasatosporales</taxon>
        <taxon>Streptomycetaceae</taxon>
        <taxon>Streptomyces</taxon>
    </lineage>
</organism>
<sequence length="321" mass="34019">MNRDSEAARGAGDAPAVEVRGLVKAYGDRTVVKGLTFRVRAGSVTGFLGPNGAGKSTTLRMILGLDRPTAGEVLVAGRPYGRLTEPLRHVGALLDAGAAHPGRTARDHLLCVAHAGRLPRARVDEVLAQVGLESAARRRVGGFSLGMRQRLGIAGALLGDPEVLILDEPVNGLDPEGIRWLRHFLRGLADRGRAVLISSHLMTETALLADRLVVIGRGRLLADVSMAEFAAEHGRSRVRVRTDEPERLSQALARKGLRVVPGDGGALEVYAAEAAGVGRIAAHEGVAVLELVQVEDSLEEAFMRMTADSVEYGGRPLGEVV</sequence>
<dbReference type="InterPro" id="IPR003593">
    <property type="entry name" value="AAA+_ATPase"/>
</dbReference>